<dbReference type="Gene3D" id="3.10.20.360">
    <property type="entry name" value="CKK domain"/>
    <property type="match status" value="1"/>
</dbReference>
<dbReference type="VEuPathDB" id="TrichDB:TVAGG3_0320230"/>
<dbReference type="SUPFAM" id="SSF50346">
    <property type="entry name" value="PRC-barrel domain"/>
    <property type="match status" value="1"/>
</dbReference>
<dbReference type="InterPro" id="IPR038209">
    <property type="entry name" value="CKK_dom_sf"/>
</dbReference>
<feature type="region of interest" description="Disordered" evidence="1">
    <location>
        <begin position="225"/>
        <end position="285"/>
    </location>
</feature>
<feature type="compositionally biased region" description="Basic and acidic residues" evidence="1">
    <location>
        <begin position="455"/>
        <end position="480"/>
    </location>
</feature>
<feature type="compositionally biased region" description="Basic and acidic residues" evidence="1">
    <location>
        <begin position="433"/>
        <end position="447"/>
    </location>
</feature>
<keyword evidence="4" id="KW-1185">Reference proteome</keyword>
<feature type="domain" description="CKK" evidence="2">
    <location>
        <begin position="722"/>
        <end position="844"/>
    </location>
</feature>
<protein>
    <recommendedName>
        <fullName evidence="2">CKK domain-containing protein</fullName>
    </recommendedName>
</protein>
<dbReference type="PROSITE" id="PS51508">
    <property type="entry name" value="CKK"/>
    <property type="match status" value="1"/>
</dbReference>
<evidence type="ECO:0000313" key="3">
    <source>
        <dbReference type="EMBL" id="EAY13499.1"/>
    </source>
</evidence>
<gene>
    <name evidence="3" type="ORF">TVAG_343280</name>
</gene>
<evidence type="ECO:0000259" key="2">
    <source>
        <dbReference type="PROSITE" id="PS51508"/>
    </source>
</evidence>
<accession>A2E1D2</accession>
<feature type="compositionally biased region" description="Polar residues" evidence="1">
    <location>
        <begin position="638"/>
        <end position="647"/>
    </location>
</feature>
<feature type="compositionally biased region" description="Polar residues" evidence="1">
    <location>
        <begin position="509"/>
        <end position="522"/>
    </location>
</feature>
<sequence>MSFIKNEETEIRDTPYIAHSICSYMEDESQSKQFSSQTNSTSKSRERYVKLTFSRFDQPSEENPKKPVFSSNLKLKTSTISDIPPNSQSAQSNIVSTNKNNISNNETTNDTQNSQYNSFNSINSSPQAFYKRKPEYNAIQKYTESRLLTQSSFQASPPRSKQSTRIIIKMKEVPKEKKKGDMHYVENIDEIIDDTLSAHTLLEESLLQADNRKLQQSKLENYTEIPSKEISKPTKSKKLENTPKEKKVNENNTSKQKSTVVRKTRRSQIKADNKEQQNQTISKEQRDTMIEEIKTEIHNRLRNENNDQSKAENEKQDIEAEFQGNTVVETKQINQLNATKMDSPISKVSSSKIKTSPMKLSELESPKPKSSLPKKKQSKTNEKPKLQLQEFNLSNTSRKQTVQKSKLVVSDSTSKEVAYRAPLKLGKTSNIDIEFHSEKGEKEKADDHIDDESEDYLKSDSDDFEEIEKFIRENTKEENKPPQSLGLDTKSSQKANNKQLEPKSEEIKNNSQKLPKPSNKSEPINDNKLIEDDQIHSDELIHLDSLEERNSEIERIPQPKLDKKSATMKPRKSLQKNREQFFEDSDEIIEIPQKVFNPLPTMKNYIKKEDFSNAQRIPPSYFTKIELSDEIESDQNKNEMVSDQSEQIPDEIHSDQLKNEEEEKFVSDEFNSEDNRLIMSLKHDSPRKLRDSDESLTDFLQVEAQIKNDNKGMGLTFFPIERQKPKKEDEPKQTEKTINNFSKIISYIRTKINAGTELHAIKLRMSQFKHNHMCVLIDKDSTNFKGIYVLNELEQKLIRIWGENIPETIDPSMVQANYIFYNEKKDIEEFKQDNFTQKTEIVAI</sequence>
<dbReference type="RefSeq" id="XP_001325722.1">
    <property type="nucleotide sequence ID" value="XM_001325687.1"/>
</dbReference>
<dbReference type="KEGG" id="tva:4771470"/>
<reference evidence="3" key="1">
    <citation type="submission" date="2006-10" db="EMBL/GenBank/DDBJ databases">
        <authorList>
            <person name="Amadeo P."/>
            <person name="Zhao Q."/>
            <person name="Wortman J."/>
            <person name="Fraser-Liggett C."/>
            <person name="Carlton J."/>
        </authorList>
    </citation>
    <scope>NUCLEOTIDE SEQUENCE</scope>
    <source>
        <strain evidence="3">G3</strain>
    </source>
</reference>
<dbReference type="VEuPathDB" id="TrichDB:TVAG_343280"/>
<feature type="compositionally biased region" description="Polar residues" evidence="1">
    <location>
        <begin position="389"/>
        <end position="404"/>
    </location>
</feature>
<reference evidence="3" key="2">
    <citation type="journal article" date="2007" name="Science">
        <title>Draft genome sequence of the sexually transmitted pathogen Trichomonas vaginalis.</title>
        <authorList>
            <person name="Carlton J.M."/>
            <person name="Hirt R.P."/>
            <person name="Silva J.C."/>
            <person name="Delcher A.L."/>
            <person name="Schatz M."/>
            <person name="Zhao Q."/>
            <person name="Wortman J.R."/>
            <person name="Bidwell S.L."/>
            <person name="Alsmark U.C.M."/>
            <person name="Besteiro S."/>
            <person name="Sicheritz-Ponten T."/>
            <person name="Noel C.J."/>
            <person name="Dacks J.B."/>
            <person name="Foster P.G."/>
            <person name="Simillion C."/>
            <person name="Van de Peer Y."/>
            <person name="Miranda-Saavedra D."/>
            <person name="Barton G.J."/>
            <person name="Westrop G.D."/>
            <person name="Mueller S."/>
            <person name="Dessi D."/>
            <person name="Fiori P.L."/>
            <person name="Ren Q."/>
            <person name="Paulsen I."/>
            <person name="Zhang H."/>
            <person name="Bastida-Corcuera F.D."/>
            <person name="Simoes-Barbosa A."/>
            <person name="Brown M.T."/>
            <person name="Hayes R.D."/>
            <person name="Mukherjee M."/>
            <person name="Okumura C.Y."/>
            <person name="Schneider R."/>
            <person name="Smith A.J."/>
            <person name="Vanacova S."/>
            <person name="Villalvazo M."/>
            <person name="Haas B.J."/>
            <person name="Pertea M."/>
            <person name="Feldblyum T.V."/>
            <person name="Utterback T.R."/>
            <person name="Shu C.L."/>
            <person name="Osoegawa K."/>
            <person name="de Jong P.J."/>
            <person name="Hrdy I."/>
            <person name="Horvathova L."/>
            <person name="Zubacova Z."/>
            <person name="Dolezal P."/>
            <person name="Malik S.B."/>
            <person name="Logsdon J.M. Jr."/>
            <person name="Henze K."/>
            <person name="Gupta A."/>
            <person name="Wang C.C."/>
            <person name="Dunne R.L."/>
            <person name="Upcroft J.A."/>
            <person name="Upcroft P."/>
            <person name="White O."/>
            <person name="Salzberg S.L."/>
            <person name="Tang P."/>
            <person name="Chiu C.-H."/>
            <person name="Lee Y.-S."/>
            <person name="Embley T.M."/>
            <person name="Coombs G.H."/>
            <person name="Mottram J.C."/>
            <person name="Tachezy J."/>
            <person name="Fraser-Liggett C.M."/>
            <person name="Johnson P.J."/>
        </authorList>
    </citation>
    <scope>NUCLEOTIDE SEQUENCE [LARGE SCALE GENOMIC DNA]</scope>
    <source>
        <strain evidence="3">G3</strain>
    </source>
</reference>
<feature type="region of interest" description="Disordered" evidence="1">
    <location>
        <begin position="27"/>
        <end position="46"/>
    </location>
</feature>
<feature type="compositionally biased region" description="Basic and acidic residues" evidence="1">
    <location>
        <begin position="298"/>
        <end position="318"/>
    </location>
</feature>
<dbReference type="Proteomes" id="UP000001542">
    <property type="component" value="Unassembled WGS sequence"/>
</dbReference>
<feature type="compositionally biased region" description="Polar residues" evidence="1">
    <location>
        <begin position="489"/>
        <end position="499"/>
    </location>
</feature>
<dbReference type="AlphaFoldDB" id="A2E1D2"/>
<organism evidence="3 4">
    <name type="scientific">Trichomonas vaginalis (strain ATCC PRA-98 / G3)</name>
    <dbReference type="NCBI Taxonomy" id="412133"/>
    <lineage>
        <taxon>Eukaryota</taxon>
        <taxon>Metamonada</taxon>
        <taxon>Parabasalia</taxon>
        <taxon>Trichomonadida</taxon>
        <taxon>Trichomonadidae</taxon>
        <taxon>Trichomonas</taxon>
    </lineage>
</organism>
<dbReference type="InParanoid" id="A2E1D2"/>
<feature type="region of interest" description="Disordered" evidence="1">
    <location>
        <begin position="632"/>
        <end position="657"/>
    </location>
</feature>
<dbReference type="GO" id="GO:0008017">
    <property type="term" value="F:microtubule binding"/>
    <property type="evidence" value="ECO:0007669"/>
    <property type="project" value="InterPro"/>
</dbReference>
<name>A2E1D2_TRIV3</name>
<evidence type="ECO:0000313" key="4">
    <source>
        <dbReference type="Proteomes" id="UP000001542"/>
    </source>
</evidence>
<feature type="compositionally biased region" description="Basic and acidic residues" evidence="1">
    <location>
        <begin position="523"/>
        <end position="565"/>
    </location>
</feature>
<dbReference type="EMBL" id="DS113284">
    <property type="protein sequence ID" value="EAY13499.1"/>
    <property type="molecule type" value="Genomic_DNA"/>
</dbReference>
<proteinExistence type="predicted"/>
<feature type="compositionally biased region" description="Polar residues" evidence="1">
    <location>
        <begin position="250"/>
        <end position="259"/>
    </location>
</feature>
<evidence type="ECO:0000256" key="1">
    <source>
        <dbReference type="SAM" id="MobiDB-lite"/>
    </source>
</evidence>
<feature type="compositionally biased region" description="Polar residues" evidence="1">
    <location>
        <begin position="31"/>
        <end position="42"/>
    </location>
</feature>
<feature type="compositionally biased region" description="Polar residues" evidence="1">
    <location>
        <begin position="323"/>
        <end position="340"/>
    </location>
</feature>
<feature type="compositionally biased region" description="Low complexity" evidence="1">
    <location>
        <begin position="343"/>
        <end position="360"/>
    </location>
</feature>
<dbReference type="InterPro" id="IPR014797">
    <property type="entry name" value="CKK_CAMSAP"/>
</dbReference>
<feature type="region of interest" description="Disordered" evidence="1">
    <location>
        <begin position="298"/>
        <end position="579"/>
    </location>
</feature>
<dbReference type="InterPro" id="IPR011033">
    <property type="entry name" value="PRC_barrel-like_sf"/>
</dbReference>
<feature type="compositionally biased region" description="Basic and acidic residues" evidence="1">
    <location>
        <begin position="226"/>
        <end position="249"/>
    </location>
</feature>
<dbReference type="SMR" id="A2E1D2"/>